<dbReference type="InterPro" id="IPR023170">
    <property type="entry name" value="HhH_base_excis_C"/>
</dbReference>
<dbReference type="InterPro" id="IPR029119">
    <property type="entry name" value="MutY_C"/>
</dbReference>
<keyword evidence="7" id="KW-0479">Metal-binding</keyword>
<evidence type="ECO:0000256" key="9">
    <source>
        <dbReference type="ARBA" id="ARBA00022801"/>
    </source>
</evidence>
<protein>
    <recommendedName>
        <fullName evidence="5 14">Adenine DNA glycosylase</fullName>
        <ecNumber evidence="4 14">3.2.2.31</ecNumber>
    </recommendedName>
</protein>
<dbReference type="Gene3D" id="1.10.340.30">
    <property type="entry name" value="Hypothetical protein, domain 2"/>
    <property type="match status" value="1"/>
</dbReference>
<dbReference type="InterPro" id="IPR000445">
    <property type="entry name" value="HhH_motif"/>
</dbReference>
<dbReference type="SUPFAM" id="SSF48150">
    <property type="entry name" value="DNA-glycosylase"/>
    <property type="match status" value="1"/>
</dbReference>
<gene>
    <name evidence="16" type="ORF">GCM10007853_14660</name>
</gene>
<keyword evidence="12" id="KW-0234">DNA repair</keyword>
<evidence type="ECO:0000259" key="15">
    <source>
        <dbReference type="SMART" id="SM00478"/>
    </source>
</evidence>
<comment type="similarity">
    <text evidence="3 14">Belongs to the Nth/MutY family.</text>
</comment>
<evidence type="ECO:0000256" key="11">
    <source>
        <dbReference type="ARBA" id="ARBA00023014"/>
    </source>
</evidence>
<dbReference type="Pfam" id="PF14815">
    <property type="entry name" value="NUDIX_4"/>
    <property type="match status" value="1"/>
</dbReference>
<feature type="domain" description="HhH-GPD" evidence="15">
    <location>
        <begin position="51"/>
        <end position="200"/>
    </location>
</feature>
<evidence type="ECO:0000256" key="3">
    <source>
        <dbReference type="ARBA" id="ARBA00008343"/>
    </source>
</evidence>
<evidence type="ECO:0000256" key="8">
    <source>
        <dbReference type="ARBA" id="ARBA00022763"/>
    </source>
</evidence>
<dbReference type="InterPro" id="IPR005760">
    <property type="entry name" value="A/G_AdeGlyc_MutY"/>
</dbReference>
<evidence type="ECO:0000256" key="6">
    <source>
        <dbReference type="ARBA" id="ARBA00022485"/>
    </source>
</evidence>
<dbReference type="InterPro" id="IPR044298">
    <property type="entry name" value="MIG/MutY"/>
</dbReference>
<dbReference type="PANTHER" id="PTHR42944">
    <property type="entry name" value="ADENINE DNA GLYCOSYLASE"/>
    <property type="match status" value="1"/>
</dbReference>
<organism evidence="16 17">
    <name type="scientific">Algimonas ampicilliniresistens</name>
    <dbReference type="NCBI Taxonomy" id="1298735"/>
    <lineage>
        <taxon>Bacteria</taxon>
        <taxon>Pseudomonadati</taxon>
        <taxon>Pseudomonadota</taxon>
        <taxon>Alphaproteobacteria</taxon>
        <taxon>Maricaulales</taxon>
        <taxon>Robiginitomaculaceae</taxon>
        <taxon>Algimonas</taxon>
    </lineage>
</organism>
<keyword evidence="6" id="KW-0004">4Fe-4S</keyword>
<dbReference type="NCBIfam" id="TIGR01084">
    <property type="entry name" value="mutY"/>
    <property type="match status" value="1"/>
</dbReference>
<proteinExistence type="inferred from homology"/>
<keyword evidence="13 14" id="KW-0326">Glycosidase</keyword>
<dbReference type="CDD" id="cd00056">
    <property type="entry name" value="ENDO3c"/>
    <property type="match status" value="1"/>
</dbReference>
<evidence type="ECO:0000256" key="7">
    <source>
        <dbReference type="ARBA" id="ARBA00022723"/>
    </source>
</evidence>
<evidence type="ECO:0000313" key="17">
    <source>
        <dbReference type="Proteomes" id="UP001161391"/>
    </source>
</evidence>
<name>A0ABQ5V974_9PROT</name>
<sequence length="353" mass="39592">MWTDPQITEMRAALLAWYDQQGRTLPWRVRPEDRAQGLSPNPYAVWLSEIMLQQTTIPHGTPYWFKFLELYPTVQDLAAAPLDDVLTHWAGLGYYARARNLHKCAILVTEAYGGEFPETKSELLKLPGVGDYTASTIAAICFNEPTSIVDGNVERVISRLHRVEAPLPKAKAIIRKLAATLADPERPGDYGQAVMDVGATVCTPRTPACETCPWAHWCQAHRVGDMTDFPKKSPKKERPVRHGHAFVLVRDGAVWLRRRDEAGLLGGMMEVPTSAWADDMPPLEWPVSADWIRSATDVRHVFTHFELRLSVHTAQIADPLDLEGRWVDIGDFENEALPSLFKKVLGKANLPQT</sequence>
<dbReference type="SUPFAM" id="SSF55811">
    <property type="entry name" value="Nudix"/>
    <property type="match status" value="1"/>
</dbReference>
<evidence type="ECO:0000256" key="14">
    <source>
        <dbReference type="RuleBase" id="RU365096"/>
    </source>
</evidence>
<keyword evidence="9" id="KW-0378">Hydrolase</keyword>
<evidence type="ECO:0000256" key="10">
    <source>
        <dbReference type="ARBA" id="ARBA00023004"/>
    </source>
</evidence>
<dbReference type="PANTHER" id="PTHR42944:SF1">
    <property type="entry name" value="ADENINE DNA GLYCOSYLASE"/>
    <property type="match status" value="1"/>
</dbReference>
<dbReference type="EC" id="3.2.2.31" evidence="4 14"/>
<keyword evidence="17" id="KW-1185">Reference proteome</keyword>
<keyword evidence="11" id="KW-0411">Iron-sulfur</keyword>
<evidence type="ECO:0000256" key="5">
    <source>
        <dbReference type="ARBA" id="ARBA00022023"/>
    </source>
</evidence>
<dbReference type="CDD" id="cd03431">
    <property type="entry name" value="NUDIX_DNA_Glycosylase_C-MutY"/>
    <property type="match status" value="1"/>
</dbReference>
<reference evidence="16" key="1">
    <citation type="journal article" date="2014" name="Int. J. Syst. Evol. Microbiol.">
        <title>Complete genome of a new Firmicutes species belonging to the dominant human colonic microbiota ('Ruminococcus bicirculans') reveals two chromosomes and a selective capacity to utilize plant glucans.</title>
        <authorList>
            <consortium name="NISC Comparative Sequencing Program"/>
            <person name="Wegmann U."/>
            <person name="Louis P."/>
            <person name="Goesmann A."/>
            <person name="Henrissat B."/>
            <person name="Duncan S.H."/>
            <person name="Flint H.J."/>
        </authorList>
    </citation>
    <scope>NUCLEOTIDE SEQUENCE</scope>
    <source>
        <strain evidence="16">NBRC 108219</strain>
    </source>
</reference>
<evidence type="ECO:0000256" key="13">
    <source>
        <dbReference type="ARBA" id="ARBA00023295"/>
    </source>
</evidence>
<dbReference type="Pfam" id="PF00730">
    <property type="entry name" value="HhH-GPD"/>
    <property type="match status" value="1"/>
</dbReference>
<keyword evidence="10 14" id="KW-0408">Iron</keyword>
<dbReference type="InterPro" id="IPR003265">
    <property type="entry name" value="HhH-GPD_domain"/>
</dbReference>
<evidence type="ECO:0000256" key="2">
    <source>
        <dbReference type="ARBA" id="ARBA00002933"/>
    </source>
</evidence>
<dbReference type="RefSeq" id="WP_284389159.1">
    <property type="nucleotide sequence ID" value="NZ_BSNK01000001.1"/>
</dbReference>
<reference evidence="16" key="2">
    <citation type="submission" date="2023-01" db="EMBL/GenBank/DDBJ databases">
        <title>Draft genome sequence of Algimonas ampicilliniresistens strain NBRC 108219.</title>
        <authorList>
            <person name="Sun Q."/>
            <person name="Mori K."/>
        </authorList>
    </citation>
    <scope>NUCLEOTIDE SEQUENCE</scope>
    <source>
        <strain evidence="16">NBRC 108219</strain>
    </source>
</reference>
<dbReference type="InterPro" id="IPR015797">
    <property type="entry name" value="NUDIX_hydrolase-like_dom_sf"/>
</dbReference>
<comment type="caution">
    <text evidence="16">The sequence shown here is derived from an EMBL/GenBank/DDBJ whole genome shotgun (WGS) entry which is preliminary data.</text>
</comment>
<dbReference type="Proteomes" id="UP001161391">
    <property type="component" value="Unassembled WGS sequence"/>
</dbReference>
<dbReference type="Gene3D" id="1.10.1670.10">
    <property type="entry name" value="Helix-hairpin-Helix base-excision DNA repair enzymes (C-terminal)"/>
    <property type="match status" value="1"/>
</dbReference>
<accession>A0ABQ5V974</accession>
<dbReference type="SMART" id="SM00478">
    <property type="entry name" value="ENDO3c"/>
    <property type="match status" value="1"/>
</dbReference>
<dbReference type="Pfam" id="PF10576">
    <property type="entry name" value="EndIII_4Fe-2S"/>
    <property type="match status" value="1"/>
</dbReference>
<evidence type="ECO:0000256" key="12">
    <source>
        <dbReference type="ARBA" id="ARBA00023204"/>
    </source>
</evidence>
<dbReference type="EMBL" id="BSNK01000001">
    <property type="protein sequence ID" value="GLQ23592.1"/>
    <property type="molecule type" value="Genomic_DNA"/>
</dbReference>
<evidence type="ECO:0000256" key="1">
    <source>
        <dbReference type="ARBA" id="ARBA00000843"/>
    </source>
</evidence>
<dbReference type="Pfam" id="PF00633">
    <property type="entry name" value="HHH"/>
    <property type="match status" value="1"/>
</dbReference>
<dbReference type="InterPro" id="IPR003651">
    <property type="entry name" value="Endonuclease3_FeS-loop_motif"/>
</dbReference>
<dbReference type="InterPro" id="IPR011257">
    <property type="entry name" value="DNA_glycosylase"/>
</dbReference>
<comment type="function">
    <text evidence="2">Adenine glycosylase active on G-A mispairs. MutY also corrects error-prone DNA synthesis past GO lesions which are due to the oxidatively damaged form of guanine: 7,8-dihydro-8-oxoguanine (8-oxo-dGTP).</text>
</comment>
<dbReference type="Gene3D" id="3.90.79.10">
    <property type="entry name" value="Nucleoside Triphosphate Pyrophosphohydrolase"/>
    <property type="match status" value="1"/>
</dbReference>
<comment type="cofactor">
    <cofactor evidence="14">
        <name>[4Fe-4S] cluster</name>
        <dbReference type="ChEBI" id="CHEBI:49883"/>
    </cofactor>
    <text evidence="14">Binds 1 [4Fe-4S] cluster.</text>
</comment>
<comment type="catalytic activity">
    <reaction evidence="1 14">
        <text>Hydrolyzes free adenine bases from 7,8-dihydro-8-oxoguanine:adenine mismatched double-stranded DNA, leaving an apurinic site.</text>
        <dbReference type="EC" id="3.2.2.31"/>
    </reaction>
</comment>
<keyword evidence="8 14" id="KW-0227">DNA damage</keyword>
<dbReference type="SMART" id="SM00525">
    <property type="entry name" value="FES"/>
    <property type="match status" value="1"/>
</dbReference>
<evidence type="ECO:0000313" key="16">
    <source>
        <dbReference type="EMBL" id="GLQ23592.1"/>
    </source>
</evidence>
<evidence type="ECO:0000256" key="4">
    <source>
        <dbReference type="ARBA" id="ARBA00012045"/>
    </source>
</evidence>